<keyword evidence="3" id="KW-1185">Reference proteome</keyword>
<feature type="signal peptide" evidence="1">
    <location>
        <begin position="1"/>
        <end position="27"/>
    </location>
</feature>
<gene>
    <name evidence="2" type="ORF">ABXR19_18195</name>
</gene>
<accession>A0ABV2TSX3</accession>
<evidence type="ECO:0000313" key="3">
    <source>
        <dbReference type="Proteomes" id="UP001549691"/>
    </source>
</evidence>
<sequence>MKNRVSRSSIAAALGLALVIVPASVLAAPMSSSEVTQAELDALQQGQSRSEIIDKLGAPENAPKWLDGSSSLVYEILDPVLGWQRVYVDIDTDGKLLRVQTPMSNSAAESQE</sequence>
<evidence type="ECO:0000313" key="2">
    <source>
        <dbReference type="EMBL" id="MET7016122.1"/>
    </source>
</evidence>
<organism evidence="2 3">
    <name type="scientific">Uliginosibacterium flavum</name>
    <dbReference type="NCBI Taxonomy" id="1396831"/>
    <lineage>
        <taxon>Bacteria</taxon>
        <taxon>Pseudomonadati</taxon>
        <taxon>Pseudomonadota</taxon>
        <taxon>Betaproteobacteria</taxon>
        <taxon>Rhodocyclales</taxon>
        <taxon>Zoogloeaceae</taxon>
        <taxon>Uliginosibacterium</taxon>
    </lineage>
</organism>
<reference evidence="2 3" key="1">
    <citation type="submission" date="2024-07" db="EMBL/GenBank/DDBJ databases">
        <title>Uliginosibacterium flavum JJ3220;KACC:17644.</title>
        <authorList>
            <person name="Kim M.K."/>
        </authorList>
    </citation>
    <scope>NUCLEOTIDE SEQUENCE [LARGE SCALE GENOMIC DNA]</scope>
    <source>
        <strain evidence="2 3">KACC:17644</strain>
    </source>
</reference>
<feature type="chain" id="PRO_5045650552" description="PepSY domain-containing protein" evidence="1">
    <location>
        <begin position="28"/>
        <end position="112"/>
    </location>
</feature>
<dbReference type="Proteomes" id="UP001549691">
    <property type="component" value="Unassembled WGS sequence"/>
</dbReference>
<evidence type="ECO:0008006" key="4">
    <source>
        <dbReference type="Google" id="ProtNLM"/>
    </source>
</evidence>
<dbReference type="EMBL" id="JBEWZI010000028">
    <property type="protein sequence ID" value="MET7016122.1"/>
    <property type="molecule type" value="Genomic_DNA"/>
</dbReference>
<dbReference type="RefSeq" id="WP_354602579.1">
    <property type="nucleotide sequence ID" value="NZ_JBEWZI010000028.1"/>
</dbReference>
<comment type="caution">
    <text evidence="2">The sequence shown here is derived from an EMBL/GenBank/DDBJ whole genome shotgun (WGS) entry which is preliminary data.</text>
</comment>
<proteinExistence type="predicted"/>
<protein>
    <recommendedName>
        <fullName evidence="4">PepSY domain-containing protein</fullName>
    </recommendedName>
</protein>
<keyword evidence="1" id="KW-0732">Signal</keyword>
<evidence type="ECO:0000256" key="1">
    <source>
        <dbReference type="SAM" id="SignalP"/>
    </source>
</evidence>
<name>A0ABV2TSX3_9RHOO</name>